<accession>A0A369LU41</accession>
<evidence type="ECO:0000256" key="2">
    <source>
        <dbReference type="SAM" id="Phobius"/>
    </source>
</evidence>
<proteinExistence type="predicted"/>
<keyword evidence="5" id="KW-1185">Reference proteome</keyword>
<feature type="transmembrane region" description="Helical" evidence="2">
    <location>
        <begin position="54"/>
        <end position="76"/>
    </location>
</feature>
<evidence type="ECO:0000259" key="3">
    <source>
        <dbReference type="Pfam" id="PF23750"/>
    </source>
</evidence>
<dbReference type="InterPro" id="IPR055431">
    <property type="entry name" value="RsgI_M"/>
</dbReference>
<reference evidence="4 5" key="1">
    <citation type="journal article" date="2018" name="Elife">
        <title>Discovery and characterization of a prevalent human gut bacterial enzyme sufficient for the inactivation of a family of plant toxins.</title>
        <authorList>
            <person name="Koppel N."/>
            <person name="Bisanz J.E."/>
            <person name="Pandelia M.E."/>
            <person name="Turnbaugh P.J."/>
            <person name="Balskus E.P."/>
        </authorList>
    </citation>
    <scope>NUCLEOTIDE SEQUENCE [LARGE SCALE GENOMIC DNA]</scope>
    <source>
        <strain evidence="4 5">3C</strain>
    </source>
</reference>
<name>A0A369LU41_9ACTN</name>
<dbReference type="Proteomes" id="UP000254000">
    <property type="component" value="Unassembled WGS sequence"/>
</dbReference>
<evidence type="ECO:0000256" key="1">
    <source>
        <dbReference type="SAM" id="MobiDB-lite"/>
    </source>
</evidence>
<evidence type="ECO:0000313" key="5">
    <source>
        <dbReference type="Proteomes" id="UP000254000"/>
    </source>
</evidence>
<feature type="compositionally biased region" description="Gly residues" evidence="1">
    <location>
        <begin position="241"/>
        <end position="274"/>
    </location>
</feature>
<keyword evidence="2" id="KW-0472">Membrane</keyword>
<protein>
    <recommendedName>
        <fullName evidence="3">Anti-sigma factor RsgI-like middle domain-containing protein</fullName>
    </recommendedName>
</protein>
<gene>
    <name evidence="4" type="ORF">C1877_14610</name>
</gene>
<organism evidence="4 5">
    <name type="scientific">Gordonibacter pamelaeae</name>
    <dbReference type="NCBI Taxonomy" id="471189"/>
    <lineage>
        <taxon>Bacteria</taxon>
        <taxon>Bacillati</taxon>
        <taxon>Actinomycetota</taxon>
        <taxon>Coriobacteriia</taxon>
        <taxon>Eggerthellales</taxon>
        <taxon>Eggerthellaceae</taxon>
        <taxon>Gordonibacter</taxon>
    </lineage>
</organism>
<feature type="region of interest" description="Disordered" evidence="1">
    <location>
        <begin position="235"/>
        <end position="280"/>
    </location>
</feature>
<dbReference type="AlphaFoldDB" id="A0A369LU41"/>
<keyword evidence="2" id="KW-0812">Transmembrane</keyword>
<dbReference type="RefSeq" id="WP_015538617.1">
    <property type="nucleotide sequence ID" value="NZ_CABMMS010000012.1"/>
</dbReference>
<sequence>MNDLEQRVREAFDEVSLPPEVRARTLAAIDDLVQPREASPSKPPAPRIVKWRRAAIALAACLVLAAVGLAGSRLYFEETAFVGIDVNPSIELGINRFDIVVSAKAYNEDGEALLRDVSVTGKPYDSAVATLTSSTAFAPYLESDAYIAISVASNDAGQSDTLRTQSDACLRSLPCEGSCHTVDAETRAAASAAGMGAGRYQAALRLLELDGSLTLEDCASMSMHELRSRIAALEGGEPEGEGGQQGGAGWGSGHDGPAGNGHGQGAGQGKGASGKGHHAE</sequence>
<dbReference type="GeneID" id="78360923"/>
<dbReference type="EMBL" id="PPTS01000012">
    <property type="protein sequence ID" value="RDB61685.1"/>
    <property type="molecule type" value="Genomic_DNA"/>
</dbReference>
<evidence type="ECO:0000313" key="4">
    <source>
        <dbReference type="EMBL" id="RDB61685.1"/>
    </source>
</evidence>
<feature type="domain" description="Anti-sigma factor RsgI-like middle" evidence="3">
    <location>
        <begin position="80"/>
        <end position="203"/>
    </location>
</feature>
<dbReference type="Pfam" id="PF23750">
    <property type="entry name" value="RsgI_M"/>
    <property type="match status" value="1"/>
</dbReference>
<keyword evidence="2" id="KW-1133">Transmembrane helix</keyword>
<dbReference type="OrthoDB" id="9800626at2"/>
<comment type="caution">
    <text evidence="4">The sequence shown here is derived from an EMBL/GenBank/DDBJ whole genome shotgun (WGS) entry which is preliminary data.</text>
</comment>